<accession>A0A383C0N1</accession>
<name>A0A383C0N1_9ZZZZ</name>
<dbReference type="EMBL" id="UINC01204754">
    <property type="protein sequence ID" value="SVE25629.1"/>
    <property type="molecule type" value="Genomic_DNA"/>
</dbReference>
<proteinExistence type="predicted"/>
<evidence type="ECO:0000313" key="1">
    <source>
        <dbReference type="EMBL" id="SVE25629.1"/>
    </source>
</evidence>
<protein>
    <submittedName>
        <fullName evidence="1">Uncharacterized protein</fullName>
    </submittedName>
</protein>
<dbReference type="AlphaFoldDB" id="A0A383C0N1"/>
<sequence>MQILKDIKRIIGNIIHRFFEDQCLRIAAS</sequence>
<feature type="non-terminal residue" evidence="1">
    <location>
        <position position="29"/>
    </location>
</feature>
<reference evidence="1" key="1">
    <citation type="submission" date="2018-05" db="EMBL/GenBank/DDBJ databases">
        <authorList>
            <person name="Lanie J.A."/>
            <person name="Ng W.-L."/>
            <person name="Kazmierczak K.M."/>
            <person name="Andrzejewski T.M."/>
            <person name="Davidsen T.M."/>
            <person name="Wayne K.J."/>
            <person name="Tettelin H."/>
            <person name="Glass J.I."/>
            <person name="Rusch D."/>
            <person name="Podicherti R."/>
            <person name="Tsui H.-C.T."/>
            <person name="Winkler M.E."/>
        </authorList>
    </citation>
    <scope>NUCLEOTIDE SEQUENCE</scope>
</reference>
<gene>
    <name evidence="1" type="ORF">METZ01_LOCUS478483</name>
</gene>
<organism evidence="1">
    <name type="scientific">marine metagenome</name>
    <dbReference type="NCBI Taxonomy" id="408172"/>
    <lineage>
        <taxon>unclassified sequences</taxon>
        <taxon>metagenomes</taxon>
        <taxon>ecological metagenomes</taxon>
    </lineage>
</organism>